<evidence type="ECO:0000313" key="1">
    <source>
        <dbReference type="EMBL" id="GES76456.1"/>
    </source>
</evidence>
<sequence>MQNILMIVMHFDIIENTPKIYMRKCVNYKTKFLPSQRNVKLDVIMVMVDYKMKSYRTKETKMLLSGFTFNYCIYTRIWRSSIDIFKNSDDLS</sequence>
<proteinExistence type="predicted"/>
<organism evidence="1 2">
    <name type="scientific">Rhizophagus clarus</name>
    <dbReference type="NCBI Taxonomy" id="94130"/>
    <lineage>
        <taxon>Eukaryota</taxon>
        <taxon>Fungi</taxon>
        <taxon>Fungi incertae sedis</taxon>
        <taxon>Mucoromycota</taxon>
        <taxon>Glomeromycotina</taxon>
        <taxon>Glomeromycetes</taxon>
        <taxon>Glomerales</taxon>
        <taxon>Glomeraceae</taxon>
        <taxon>Rhizophagus</taxon>
    </lineage>
</organism>
<protein>
    <submittedName>
        <fullName evidence="1">Uncharacterized protein</fullName>
    </submittedName>
</protein>
<evidence type="ECO:0000313" key="2">
    <source>
        <dbReference type="Proteomes" id="UP000615446"/>
    </source>
</evidence>
<gene>
    <name evidence="1" type="ORF">RCL2_000386200</name>
</gene>
<dbReference type="Proteomes" id="UP000615446">
    <property type="component" value="Unassembled WGS sequence"/>
</dbReference>
<dbReference type="EMBL" id="BLAL01000020">
    <property type="protein sequence ID" value="GES76456.1"/>
    <property type="molecule type" value="Genomic_DNA"/>
</dbReference>
<accession>A0A8H3L0D9</accession>
<dbReference type="AlphaFoldDB" id="A0A8H3L0D9"/>
<comment type="caution">
    <text evidence="1">The sequence shown here is derived from an EMBL/GenBank/DDBJ whole genome shotgun (WGS) entry which is preliminary data.</text>
</comment>
<reference evidence="1" key="1">
    <citation type="submission" date="2019-10" db="EMBL/GenBank/DDBJ databases">
        <title>Conservation and host-specific expression of non-tandemly repeated heterogenous ribosome RNA gene in arbuscular mycorrhizal fungi.</title>
        <authorList>
            <person name="Maeda T."/>
            <person name="Kobayashi Y."/>
            <person name="Nakagawa T."/>
            <person name="Ezawa T."/>
            <person name="Yamaguchi K."/>
            <person name="Bino T."/>
            <person name="Nishimoto Y."/>
            <person name="Shigenobu S."/>
            <person name="Kawaguchi M."/>
        </authorList>
    </citation>
    <scope>NUCLEOTIDE SEQUENCE</scope>
    <source>
        <strain evidence="1">HR1</strain>
    </source>
</reference>
<name>A0A8H3L0D9_9GLOM</name>